<keyword evidence="2 5" id="KW-0812">Transmembrane</keyword>
<evidence type="ECO:0000256" key="5">
    <source>
        <dbReference type="SAM" id="Phobius"/>
    </source>
</evidence>
<dbReference type="SUPFAM" id="SSF161111">
    <property type="entry name" value="Cation efflux protein transmembrane domain-like"/>
    <property type="match status" value="1"/>
</dbReference>
<dbReference type="AlphaFoldDB" id="A0A1H9GEG1"/>
<sequence length="67" mass="6906">MHARADGYTGLAALLDAGGAALGWRWADPVVGLLITVAIVGVLRSAVVQVGARLMDATVHVRPRSSV</sequence>
<proteinExistence type="predicted"/>
<name>A0A1H9GEG1_9ACTN</name>
<dbReference type="EMBL" id="FOFA01000003">
    <property type="protein sequence ID" value="SEQ48522.1"/>
    <property type="molecule type" value="Genomic_DNA"/>
</dbReference>
<dbReference type="Gene3D" id="1.20.1510.10">
    <property type="entry name" value="Cation efflux protein transmembrane domain"/>
    <property type="match status" value="1"/>
</dbReference>
<evidence type="ECO:0000256" key="4">
    <source>
        <dbReference type="ARBA" id="ARBA00023136"/>
    </source>
</evidence>
<dbReference type="Proteomes" id="UP000198504">
    <property type="component" value="Unassembled WGS sequence"/>
</dbReference>
<keyword evidence="3 5" id="KW-1133">Transmembrane helix</keyword>
<comment type="subcellular location">
    <subcellularLocation>
        <location evidence="1">Membrane</location>
        <topology evidence="1">Multi-pass membrane protein</topology>
    </subcellularLocation>
</comment>
<evidence type="ECO:0000313" key="7">
    <source>
        <dbReference type="Proteomes" id="UP000198504"/>
    </source>
</evidence>
<dbReference type="InterPro" id="IPR027469">
    <property type="entry name" value="Cation_efflux_TMD_sf"/>
</dbReference>
<keyword evidence="7" id="KW-1185">Reference proteome</keyword>
<evidence type="ECO:0000256" key="1">
    <source>
        <dbReference type="ARBA" id="ARBA00004141"/>
    </source>
</evidence>
<organism evidence="6 7">
    <name type="scientific">Microlunatus flavus</name>
    <dbReference type="NCBI Taxonomy" id="1036181"/>
    <lineage>
        <taxon>Bacteria</taxon>
        <taxon>Bacillati</taxon>
        <taxon>Actinomycetota</taxon>
        <taxon>Actinomycetes</taxon>
        <taxon>Propionibacteriales</taxon>
        <taxon>Propionibacteriaceae</taxon>
        <taxon>Microlunatus</taxon>
    </lineage>
</organism>
<protein>
    <submittedName>
        <fullName evidence="6">Uncharacterized protein</fullName>
    </submittedName>
</protein>
<feature type="transmembrane region" description="Helical" evidence="5">
    <location>
        <begin position="33"/>
        <end position="55"/>
    </location>
</feature>
<keyword evidence="4 5" id="KW-0472">Membrane</keyword>
<dbReference type="GO" id="GO:0016020">
    <property type="term" value="C:membrane"/>
    <property type="evidence" value="ECO:0007669"/>
    <property type="project" value="UniProtKB-SubCell"/>
</dbReference>
<evidence type="ECO:0000256" key="2">
    <source>
        <dbReference type="ARBA" id="ARBA00022692"/>
    </source>
</evidence>
<dbReference type="RefSeq" id="WP_198410057.1">
    <property type="nucleotide sequence ID" value="NZ_FOFA01000003.1"/>
</dbReference>
<evidence type="ECO:0000256" key="3">
    <source>
        <dbReference type="ARBA" id="ARBA00022989"/>
    </source>
</evidence>
<gene>
    <name evidence="6" type="ORF">SAMN05421756_103605</name>
</gene>
<dbReference type="STRING" id="1036181.SAMN05421756_103605"/>
<evidence type="ECO:0000313" key="6">
    <source>
        <dbReference type="EMBL" id="SEQ48522.1"/>
    </source>
</evidence>
<reference evidence="7" key="1">
    <citation type="submission" date="2016-10" db="EMBL/GenBank/DDBJ databases">
        <authorList>
            <person name="Varghese N."/>
            <person name="Submissions S."/>
        </authorList>
    </citation>
    <scope>NUCLEOTIDE SEQUENCE [LARGE SCALE GENOMIC DNA]</scope>
    <source>
        <strain evidence="7">CGMCC 4.6856</strain>
    </source>
</reference>
<accession>A0A1H9GEG1</accession>